<name>A0AAN1WF55_9GAMM</name>
<protein>
    <submittedName>
        <fullName evidence="1">Uncharacterized protein</fullName>
    </submittedName>
</protein>
<proteinExistence type="predicted"/>
<sequence>MRLSSWLACGILTTAHLYSGAGYAEITGYPWSSGFSAVSSESDGEKLSFSFQQGVEWSIKSTDWTISPFIGLNYDRSNILRHSWNNSTKPKYGIEVANQFRFGPINWGEFRVGVQNQKYYYRDNITLYRETERKEAYVRMYMNGNWAR</sequence>
<keyword evidence="2" id="KW-1185">Reference proteome</keyword>
<dbReference type="AlphaFoldDB" id="A0AAN1WF55"/>
<dbReference type="RefSeq" id="WP_236985955.1">
    <property type="nucleotide sequence ID" value="NZ_AP023086.1"/>
</dbReference>
<evidence type="ECO:0000313" key="2">
    <source>
        <dbReference type="Proteomes" id="UP001320119"/>
    </source>
</evidence>
<gene>
    <name evidence="1" type="ORF">MARGE09_P0656</name>
</gene>
<evidence type="ECO:0000313" key="1">
    <source>
        <dbReference type="EMBL" id="BCD96456.1"/>
    </source>
</evidence>
<dbReference type="Proteomes" id="UP001320119">
    <property type="component" value="Chromosome"/>
</dbReference>
<dbReference type="EMBL" id="AP023086">
    <property type="protein sequence ID" value="BCD96456.1"/>
    <property type="molecule type" value="Genomic_DNA"/>
</dbReference>
<reference evidence="1 2" key="1">
    <citation type="journal article" date="2022" name="IScience">
        <title>An ultrasensitive nanofiber-based assay for enzymatic hydrolysis and deep-sea microbial degradation of cellulose.</title>
        <authorList>
            <person name="Tsudome M."/>
            <person name="Tachioka M."/>
            <person name="Miyazaki M."/>
            <person name="Uchimura K."/>
            <person name="Tsuda M."/>
            <person name="Takaki Y."/>
            <person name="Deguchi S."/>
        </authorList>
    </citation>
    <scope>NUCLEOTIDE SEQUENCE [LARGE SCALE GENOMIC DNA]</scope>
    <source>
        <strain evidence="1 2">GE09</strain>
    </source>
</reference>
<dbReference type="KEGG" id="marq:MARGE09_P0656"/>
<organism evidence="1 2">
    <name type="scientific">Marinagarivorans cellulosilyticus</name>
    <dbReference type="NCBI Taxonomy" id="2721545"/>
    <lineage>
        <taxon>Bacteria</taxon>
        <taxon>Pseudomonadati</taxon>
        <taxon>Pseudomonadota</taxon>
        <taxon>Gammaproteobacteria</taxon>
        <taxon>Cellvibrionales</taxon>
        <taxon>Cellvibrionaceae</taxon>
        <taxon>Marinagarivorans</taxon>
    </lineage>
</organism>
<accession>A0AAN1WF55</accession>